<dbReference type="AlphaFoldDB" id="A0A8S1Y504"/>
<dbReference type="Proteomes" id="UP000689195">
    <property type="component" value="Unassembled WGS sequence"/>
</dbReference>
<name>A0A8S1Y504_9CILI</name>
<evidence type="ECO:0000313" key="1">
    <source>
        <dbReference type="EMBL" id="CAD8206844.1"/>
    </source>
</evidence>
<reference evidence="1" key="1">
    <citation type="submission" date="2021-01" db="EMBL/GenBank/DDBJ databases">
        <authorList>
            <consortium name="Genoscope - CEA"/>
            <person name="William W."/>
        </authorList>
    </citation>
    <scope>NUCLEOTIDE SEQUENCE</scope>
</reference>
<keyword evidence="2" id="KW-1185">Reference proteome</keyword>
<gene>
    <name evidence="1" type="ORF">PPENT_87.1.T1450084</name>
</gene>
<comment type="caution">
    <text evidence="1">The sequence shown here is derived from an EMBL/GenBank/DDBJ whole genome shotgun (WGS) entry which is preliminary data.</text>
</comment>
<dbReference type="EMBL" id="CAJJDO010000145">
    <property type="protein sequence ID" value="CAD8206844.1"/>
    <property type="molecule type" value="Genomic_DNA"/>
</dbReference>
<evidence type="ECO:0000313" key="2">
    <source>
        <dbReference type="Proteomes" id="UP000689195"/>
    </source>
</evidence>
<protein>
    <submittedName>
        <fullName evidence="1">Uncharacterized protein</fullName>
    </submittedName>
</protein>
<organism evidence="1 2">
    <name type="scientific">Paramecium pentaurelia</name>
    <dbReference type="NCBI Taxonomy" id="43138"/>
    <lineage>
        <taxon>Eukaryota</taxon>
        <taxon>Sar</taxon>
        <taxon>Alveolata</taxon>
        <taxon>Ciliophora</taxon>
        <taxon>Intramacronucleata</taxon>
        <taxon>Oligohymenophorea</taxon>
        <taxon>Peniculida</taxon>
        <taxon>Parameciidae</taxon>
        <taxon>Paramecium</taxon>
    </lineage>
</organism>
<sequence>MQEETFQFQQQQVIEYSHRKILKPLQRKLQYKSQDPEEIYSTQEPSLDCNVISIFSKRGTNFSIEEEHHRRIIQNPFVNEVPNFSKLQYQLNYTIQQQPEKTYAPIDILQNELSNQNYSNNKYQNLQNDCYQPIEESFGEDYRLIQMDDFNYLQNFQCNKIENQKNDSRNKKQIPKKLQQELTKGIHKILIKK</sequence>
<proteinExistence type="predicted"/>
<accession>A0A8S1Y504</accession>